<dbReference type="AlphaFoldDB" id="A0A2Z3JL79"/>
<proteinExistence type="predicted"/>
<reference evidence="2 3" key="1">
    <citation type="submission" date="2018-05" db="EMBL/GenBank/DDBJ databases">
        <title>Complete Genome Sequence of Deinococcus sp. strain 17bor-2.</title>
        <authorList>
            <person name="Srinivasan S."/>
        </authorList>
    </citation>
    <scope>NUCLEOTIDE SEQUENCE [LARGE SCALE GENOMIC DNA]</scope>
    <source>
        <strain evidence="2 3">17bor-2</strain>
    </source>
</reference>
<name>A0A2Z3JL79_9DEIO</name>
<gene>
    <name evidence="2" type="ORF">DKM44_14575</name>
</gene>
<dbReference type="Proteomes" id="UP000245368">
    <property type="component" value="Chromosome"/>
</dbReference>
<protein>
    <recommendedName>
        <fullName evidence="4">UvrD-like helicase C-terminal domain-containing protein</fullName>
    </recommendedName>
</protein>
<dbReference type="KEGG" id="dez:DKM44_14575"/>
<evidence type="ECO:0000313" key="3">
    <source>
        <dbReference type="Proteomes" id="UP000245368"/>
    </source>
</evidence>
<dbReference type="RefSeq" id="WP_109828026.1">
    <property type="nucleotide sequence ID" value="NZ_CP029494.1"/>
</dbReference>
<evidence type="ECO:0000313" key="2">
    <source>
        <dbReference type="EMBL" id="AWN24301.1"/>
    </source>
</evidence>
<dbReference type="EMBL" id="CP029494">
    <property type="protein sequence ID" value="AWN24301.1"/>
    <property type="molecule type" value="Genomic_DNA"/>
</dbReference>
<keyword evidence="3" id="KW-1185">Reference proteome</keyword>
<sequence length="115" mass="12588">MTCRLPGHVTLTNVVWVKGNEADLVHIVGLDEVGLREEQVSMPNQLFVALSRSRGWVSLSGRQTPAVFREEVRAVLAAGEEVTYLHHESAPAQPQRPGRGHASGLRPAQPVSTCW</sequence>
<organism evidence="2 3">
    <name type="scientific">Deinococcus irradiatisoli</name>
    <dbReference type="NCBI Taxonomy" id="2202254"/>
    <lineage>
        <taxon>Bacteria</taxon>
        <taxon>Thermotogati</taxon>
        <taxon>Deinococcota</taxon>
        <taxon>Deinococci</taxon>
        <taxon>Deinococcales</taxon>
        <taxon>Deinococcaceae</taxon>
        <taxon>Deinococcus</taxon>
    </lineage>
</organism>
<accession>A0A2Z3JL79</accession>
<evidence type="ECO:0000256" key="1">
    <source>
        <dbReference type="SAM" id="MobiDB-lite"/>
    </source>
</evidence>
<dbReference type="OrthoDB" id="7066673at2"/>
<feature type="region of interest" description="Disordered" evidence="1">
    <location>
        <begin position="86"/>
        <end position="115"/>
    </location>
</feature>
<evidence type="ECO:0008006" key="4">
    <source>
        <dbReference type="Google" id="ProtNLM"/>
    </source>
</evidence>